<comment type="caution">
    <text evidence="7">The sequence shown here is derived from an EMBL/GenBank/DDBJ whole genome shotgun (WGS) entry which is preliminary data.</text>
</comment>
<dbReference type="InterPro" id="IPR016208">
    <property type="entry name" value="Ald_Oxase/xanthine_DH-like"/>
</dbReference>
<evidence type="ECO:0000313" key="7">
    <source>
        <dbReference type="EMBL" id="GIJ57299.1"/>
    </source>
</evidence>
<proteinExistence type="inferred from homology"/>
<keyword evidence="5" id="KW-0408">Iron</keyword>
<dbReference type="InterPro" id="IPR046867">
    <property type="entry name" value="AldOxase/xan_DH_MoCoBD2"/>
</dbReference>
<dbReference type="InterPro" id="IPR001041">
    <property type="entry name" value="2Fe-2S_ferredoxin-type"/>
</dbReference>
<accession>A0A8J3Z4R8</accession>
<dbReference type="Gene3D" id="3.90.1170.50">
    <property type="entry name" value="Aldehyde oxidase/xanthine dehydrogenase, a/b hammerhead"/>
    <property type="match status" value="2"/>
</dbReference>
<dbReference type="InterPro" id="IPR008274">
    <property type="entry name" value="AldOxase/xan_DH_MoCoBD1"/>
</dbReference>
<dbReference type="Proteomes" id="UP000612585">
    <property type="component" value="Unassembled WGS sequence"/>
</dbReference>
<dbReference type="SUPFAM" id="SSF54665">
    <property type="entry name" value="CO dehydrogenase molybdoprotein N-domain-like"/>
    <property type="match status" value="1"/>
</dbReference>
<gene>
    <name evidence="7" type="ORF">Vau01_048150</name>
</gene>
<evidence type="ECO:0000256" key="1">
    <source>
        <dbReference type="ARBA" id="ARBA00006849"/>
    </source>
</evidence>
<comment type="similarity">
    <text evidence="1">Belongs to the xanthine dehydrogenase family.</text>
</comment>
<dbReference type="AlphaFoldDB" id="A0A8J3Z4R8"/>
<dbReference type="InterPro" id="IPR002888">
    <property type="entry name" value="2Fe-2S-bd"/>
</dbReference>
<keyword evidence="2" id="KW-0500">Molybdenum</keyword>
<dbReference type="Gene3D" id="3.10.20.30">
    <property type="match status" value="1"/>
</dbReference>
<reference evidence="7" key="1">
    <citation type="submission" date="2021-01" db="EMBL/GenBank/DDBJ databases">
        <title>Whole genome shotgun sequence of Virgisporangium aurantiacum NBRC 16421.</title>
        <authorList>
            <person name="Komaki H."/>
            <person name="Tamura T."/>
        </authorList>
    </citation>
    <scope>NUCLEOTIDE SEQUENCE</scope>
    <source>
        <strain evidence="7">NBRC 16421</strain>
    </source>
</reference>
<dbReference type="PROSITE" id="PS51085">
    <property type="entry name" value="2FE2S_FER_2"/>
    <property type="match status" value="1"/>
</dbReference>
<evidence type="ECO:0000256" key="5">
    <source>
        <dbReference type="ARBA" id="ARBA00023004"/>
    </source>
</evidence>
<dbReference type="GO" id="GO:0051537">
    <property type="term" value="F:2 iron, 2 sulfur cluster binding"/>
    <property type="evidence" value="ECO:0007669"/>
    <property type="project" value="InterPro"/>
</dbReference>
<dbReference type="Gene3D" id="3.30.365.10">
    <property type="entry name" value="Aldehyde oxidase/xanthine dehydrogenase, molybdopterin binding domain"/>
    <property type="match status" value="4"/>
</dbReference>
<dbReference type="InterPro" id="IPR036884">
    <property type="entry name" value="2Fe-2S-bd_dom_sf"/>
</dbReference>
<evidence type="ECO:0000313" key="8">
    <source>
        <dbReference type="Proteomes" id="UP000612585"/>
    </source>
</evidence>
<dbReference type="EMBL" id="BOPG01000030">
    <property type="protein sequence ID" value="GIJ57299.1"/>
    <property type="molecule type" value="Genomic_DNA"/>
</dbReference>
<keyword evidence="4" id="KW-0560">Oxidoreductase</keyword>
<dbReference type="PANTHER" id="PTHR11908">
    <property type="entry name" value="XANTHINE DEHYDROGENASE"/>
    <property type="match status" value="1"/>
</dbReference>
<dbReference type="Pfam" id="PF01315">
    <property type="entry name" value="Ald_Xan_dh_C"/>
    <property type="match status" value="1"/>
</dbReference>
<dbReference type="InterPro" id="IPR036856">
    <property type="entry name" value="Ald_Oxase/Xan_DH_a/b_sf"/>
</dbReference>
<dbReference type="RefSeq" id="WP_203996526.1">
    <property type="nucleotide sequence ID" value="NZ_BOPG01000030.1"/>
</dbReference>
<dbReference type="SUPFAM" id="SSF47741">
    <property type="entry name" value="CO dehydrogenase ISP C-domain like"/>
    <property type="match status" value="1"/>
</dbReference>
<dbReference type="GO" id="GO:0016491">
    <property type="term" value="F:oxidoreductase activity"/>
    <property type="evidence" value="ECO:0007669"/>
    <property type="project" value="UniProtKB-KW"/>
</dbReference>
<sequence>MVKVEINGTQHDLSDDLPDTSVDVLRDRLGLTGTKLVCGAGVCGACTVQLDGAPVVSCLLPAAALDGRSVTTVEGIGAGHPVSRAFVAHAALQCGFCTPGFVVEAAAFHDEWRARHGTTRPGRAEIAAALAGHLCRCGAYQEIYDAVAAACAGEHDAEPDPGVAPPRVEAPDKVTGRARYTVDVRLPGQLEGIIVRSAHPHARVTGIDIAAARSMDGVRAVERLLDTDDPDVRYVGQEIAAIAAVDRGTAHAAAGAVAVSYEPRPASIDAGAARLPDAAPVFAKKRKPLNAAEGVMMPTPWKERNLRGPVGSFSDSARTARKAVARAREAGDPLLVEAVFRTSAQLHTAFEPHAAVADWTDDGLTVYVSTQAVAHVAAEIADRFGLKPDRVRVIAEHVGGAFGAKLSLSPEIVAAVVLSRAAKAPVRVELDRLEELSVTGHRPAAEIEVALLPGADGSLDTLSMIATADAGIAVGSTVAAFARLMYPARAKELVDFDVVTNTSPGVPFRGPGGPLTAFALEQAVDMAAGRLGVDPIALRQRWDPDPLRQRLYRWAAALPAWRDRADPGTGRIRRGVGVAAANWFYWWQSGCEVELALSAEGHLVVSTAVQDMGTGSRTVLARTVAAEFGVPVGTVQVRLGDSRLPTGPISGGSRTTATLVPATRQAARRMKTALAERAGLRDARAGVDGITHSGGLLSWADALRVVTEVVTGAGSAAVRVTAGRPADDAATARSARRAFDGGGALGVGMSLILRTTSSLRTGRGYTGSVYVAEVEVDTRLGRVRVPAMHCGIAAGRLAAPELAAAQAHGGVIQGVGYALYEHRELDPHTGRVLSAGLEDYRIPGIADVPDITLHFDEDGFDHVPGGGVGIGEISTIPVAAAIANAVHAATGIRPDRLPIRPDLICGVL</sequence>
<dbReference type="Pfam" id="PF01799">
    <property type="entry name" value="Fer2_2"/>
    <property type="match status" value="1"/>
</dbReference>
<dbReference type="PROSITE" id="PS00197">
    <property type="entry name" value="2FE2S_FER_1"/>
    <property type="match status" value="1"/>
</dbReference>
<feature type="domain" description="2Fe-2S ferredoxin-type" evidence="6">
    <location>
        <begin position="1"/>
        <end position="76"/>
    </location>
</feature>
<dbReference type="Pfam" id="PF20256">
    <property type="entry name" value="MoCoBD_2"/>
    <property type="match status" value="1"/>
</dbReference>
<evidence type="ECO:0000256" key="4">
    <source>
        <dbReference type="ARBA" id="ARBA00023002"/>
    </source>
</evidence>
<dbReference type="Pfam" id="PF02738">
    <property type="entry name" value="MoCoBD_1"/>
    <property type="match status" value="1"/>
</dbReference>
<dbReference type="Gene3D" id="1.10.150.120">
    <property type="entry name" value="[2Fe-2S]-binding domain"/>
    <property type="match status" value="1"/>
</dbReference>
<dbReference type="SUPFAM" id="SSF54292">
    <property type="entry name" value="2Fe-2S ferredoxin-like"/>
    <property type="match status" value="1"/>
</dbReference>
<dbReference type="Pfam" id="PF00111">
    <property type="entry name" value="Fer2"/>
    <property type="match status" value="1"/>
</dbReference>
<dbReference type="InterPro" id="IPR006058">
    <property type="entry name" value="2Fe2S_fd_BS"/>
</dbReference>
<organism evidence="7 8">
    <name type="scientific">Virgisporangium aurantiacum</name>
    <dbReference type="NCBI Taxonomy" id="175570"/>
    <lineage>
        <taxon>Bacteria</taxon>
        <taxon>Bacillati</taxon>
        <taxon>Actinomycetota</taxon>
        <taxon>Actinomycetes</taxon>
        <taxon>Micromonosporales</taxon>
        <taxon>Micromonosporaceae</taxon>
        <taxon>Virgisporangium</taxon>
    </lineage>
</organism>
<dbReference type="InterPro" id="IPR000674">
    <property type="entry name" value="Ald_Oxase/Xan_DH_a/b"/>
</dbReference>
<dbReference type="CDD" id="cd00207">
    <property type="entry name" value="fer2"/>
    <property type="match status" value="1"/>
</dbReference>
<keyword evidence="3" id="KW-0479">Metal-binding</keyword>
<dbReference type="InterPro" id="IPR037165">
    <property type="entry name" value="AldOxase/xan_DH_Mopterin-bd_sf"/>
</dbReference>
<evidence type="ECO:0000256" key="3">
    <source>
        <dbReference type="ARBA" id="ARBA00022723"/>
    </source>
</evidence>
<dbReference type="SUPFAM" id="SSF56003">
    <property type="entry name" value="Molybdenum cofactor-binding domain"/>
    <property type="match status" value="1"/>
</dbReference>
<evidence type="ECO:0000259" key="6">
    <source>
        <dbReference type="PROSITE" id="PS51085"/>
    </source>
</evidence>
<name>A0A8J3Z4R8_9ACTN</name>
<keyword evidence="8" id="KW-1185">Reference proteome</keyword>
<dbReference type="GO" id="GO:0005506">
    <property type="term" value="F:iron ion binding"/>
    <property type="evidence" value="ECO:0007669"/>
    <property type="project" value="InterPro"/>
</dbReference>
<dbReference type="InterPro" id="IPR036010">
    <property type="entry name" value="2Fe-2S_ferredoxin-like_sf"/>
</dbReference>
<dbReference type="PANTHER" id="PTHR11908:SF132">
    <property type="entry name" value="ALDEHYDE OXIDASE 1-RELATED"/>
    <property type="match status" value="1"/>
</dbReference>
<dbReference type="InterPro" id="IPR012675">
    <property type="entry name" value="Beta-grasp_dom_sf"/>
</dbReference>
<evidence type="ECO:0000256" key="2">
    <source>
        <dbReference type="ARBA" id="ARBA00022505"/>
    </source>
</evidence>
<dbReference type="SMART" id="SM01008">
    <property type="entry name" value="Ald_Xan_dh_C"/>
    <property type="match status" value="1"/>
</dbReference>
<protein>
    <submittedName>
        <fullName evidence="7">Dehydrogenase</fullName>
    </submittedName>
</protein>